<feature type="compositionally biased region" description="Basic and acidic residues" evidence="1">
    <location>
        <begin position="1"/>
        <end position="32"/>
    </location>
</feature>
<dbReference type="PATRIC" id="fig|45073.5.peg.1365"/>
<organism evidence="2 3">
    <name type="scientific">Legionella quinlivanii</name>
    <dbReference type="NCBI Taxonomy" id="45073"/>
    <lineage>
        <taxon>Bacteria</taxon>
        <taxon>Pseudomonadati</taxon>
        <taxon>Pseudomonadota</taxon>
        <taxon>Gammaproteobacteria</taxon>
        <taxon>Legionellales</taxon>
        <taxon>Legionellaceae</taxon>
        <taxon>Legionella</taxon>
    </lineage>
</organism>
<reference evidence="2 3" key="1">
    <citation type="submission" date="2015-11" db="EMBL/GenBank/DDBJ databases">
        <title>Genomic analysis of 38 Legionella species identifies large and diverse effector repertoires.</title>
        <authorList>
            <person name="Burstein D."/>
            <person name="Amaro F."/>
            <person name="Zusman T."/>
            <person name="Lifshitz Z."/>
            <person name="Cohen O."/>
            <person name="Gilbert J.A."/>
            <person name="Pupko T."/>
            <person name="Shuman H.A."/>
            <person name="Segal G."/>
        </authorList>
    </citation>
    <scope>NUCLEOTIDE SEQUENCE [LARGE SCALE GENOMIC DNA]</scope>
    <source>
        <strain evidence="2 3">CDC#1442-AUS-E</strain>
    </source>
</reference>
<dbReference type="STRING" id="45073.Lqui_1294"/>
<accession>A0A0W0XYU3</accession>
<name>A0A0W0XYU3_9GAMM</name>
<dbReference type="AlphaFoldDB" id="A0A0W0XYU3"/>
<dbReference type="RefSeq" id="WP_157072292.1">
    <property type="nucleotide sequence ID" value="NZ_CAAAIK010000005.1"/>
</dbReference>
<keyword evidence="3" id="KW-1185">Reference proteome</keyword>
<dbReference type="Proteomes" id="UP000054618">
    <property type="component" value="Unassembled WGS sequence"/>
</dbReference>
<comment type="caution">
    <text evidence="2">The sequence shown here is derived from an EMBL/GenBank/DDBJ whole genome shotgun (WGS) entry which is preliminary data.</text>
</comment>
<proteinExistence type="predicted"/>
<sequence length="52" mass="5862">MANKNHEEKKKVIPKSDDNKSGRAEDPIPKTEEELDETIEDTFPASDATAQY</sequence>
<dbReference type="EMBL" id="LNYS01000008">
    <property type="protein sequence ID" value="KTD49969.1"/>
    <property type="molecule type" value="Genomic_DNA"/>
</dbReference>
<protein>
    <submittedName>
        <fullName evidence="2">Uncharacterized protein</fullName>
    </submittedName>
</protein>
<gene>
    <name evidence="2" type="ORF">Lqui_1294</name>
</gene>
<evidence type="ECO:0000256" key="1">
    <source>
        <dbReference type="SAM" id="MobiDB-lite"/>
    </source>
</evidence>
<evidence type="ECO:0000313" key="3">
    <source>
        <dbReference type="Proteomes" id="UP000054618"/>
    </source>
</evidence>
<evidence type="ECO:0000313" key="2">
    <source>
        <dbReference type="EMBL" id="KTD49969.1"/>
    </source>
</evidence>
<feature type="region of interest" description="Disordered" evidence="1">
    <location>
        <begin position="1"/>
        <end position="52"/>
    </location>
</feature>